<name>A0A5R8M693_9GAMM</name>
<sequence length="88" mass="10080">MYDPRQWTFVADMNYSGSVTISDIWLWFKWLYFYPGDGFVYFLVNKAASIGHFFEITYSSYGGVLSGVVSFFVWVFVLSVIGAISDAQ</sequence>
<keyword evidence="3" id="KW-1185">Reference proteome</keyword>
<accession>A0A5R8M693</accession>
<reference evidence="2 3" key="1">
    <citation type="journal article" date="2007" name="Int. J. Syst. Evol. Microbiol.">
        <title>Halomonas saccharevitans sp. nov., Halomonas arcis sp. nov. and Halomonas subterranea sp. nov., halophilic bacteria isolated from hypersaline environments of China.</title>
        <authorList>
            <person name="Xu X.W."/>
            <person name="Wu Y.H."/>
            <person name="Zhou Z."/>
            <person name="Wang C.S."/>
            <person name="Zhou Y.G."/>
            <person name="Zhang H.B."/>
            <person name="Wang Y."/>
            <person name="Wu M."/>
        </authorList>
    </citation>
    <scope>NUCLEOTIDE SEQUENCE [LARGE SCALE GENOMIC DNA]</scope>
    <source>
        <strain evidence="2 3">TBZ3</strain>
    </source>
</reference>
<organism evidence="2 3">
    <name type="scientific">Halomonas urmiana</name>
    <dbReference type="NCBI Taxonomy" id="490901"/>
    <lineage>
        <taxon>Bacteria</taxon>
        <taxon>Pseudomonadati</taxon>
        <taxon>Pseudomonadota</taxon>
        <taxon>Gammaproteobacteria</taxon>
        <taxon>Oceanospirillales</taxon>
        <taxon>Halomonadaceae</taxon>
        <taxon>Halomonas</taxon>
    </lineage>
</organism>
<dbReference type="Proteomes" id="UP000306973">
    <property type="component" value="Unassembled WGS sequence"/>
</dbReference>
<evidence type="ECO:0000313" key="2">
    <source>
        <dbReference type="EMBL" id="TLF45098.1"/>
    </source>
</evidence>
<proteinExistence type="predicted"/>
<protein>
    <submittedName>
        <fullName evidence="2">Uncharacterized protein</fullName>
    </submittedName>
</protein>
<evidence type="ECO:0000256" key="1">
    <source>
        <dbReference type="SAM" id="Phobius"/>
    </source>
</evidence>
<evidence type="ECO:0000313" key="3">
    <source>
        <dbReference type="Proteomes" id="UP000306973"/>
    </source>
</evidence>
<dbReference type="RefSeq" id="WP_138182960.1">
    <property type="nucleotide sequence ID" value="NZ_VBUI01000050.1"/>
</dbReference>
<keyword evidence="1" id="KW-0472">Membrane</keyword>
<gene>
    <name evidence="2" type="ORF">FEI13_18445</name>
</gene>
<comment type="caution">
    <text evidence="2">The sequence shown here is derived from an EMBL/GenBank/DDBJ whole genome shotgun (WGS) entry which is preliminary data.</text>
</comment>
<dbReference type="OrthoDB" id="8688608at2"/>
<feature type="transmembrane region" description="Helical" evidence="1">
    <location>
        <begin position="64"/>
        <end position="84"/>
    </location>
</feature>
<dbReference type="EMBL" id="VBUI01000050">
    <property type="protein sequence ID" value="TLF45098.1"/>
    <property type="molecule type" value="Genomic_DNA"/>
</dbReference>
<keyword evidence="1" id="KW-0812">Transmembrane</keyword>
<keyword evidence="1" id="KW-1133">Transmembrane helix</keyword>
<dbReference type="AlphaFoldDB" id="A0A5R8M693"/>
<feature type="transmembrane region" description="Helical" evidence="1">
    <location>
        <begin position="24"/>
        <end position="44"/>
    </location>
</feature>